<dbReference type="EMBL" id="VIEB01000009">
    <property type="protein sequence ID" value="TQE13638.1"/>
    <property type="molecule type" value="Genomic_DNA"/>
</dbReference>
<name>A0A540NRG0_MALBA</name>
<comment type="caution">
    <text evidence="1">The sequence shown here is derived from an EMBL/GenBank/DDBJ whole genome shotgun (WGS) entry which is preliminary data.</text>
</comment>
<gene>
    <name evidence="1" type="ORF">C1H46_000645</name>
</gene>
<accession>A0A540NRG0</accession>
<evidence type="ECO:0000313" key="2">
    <source>
        <dbReference type="Proteomes" id="UP000315295"/>
    </source>
</evidence>
<dbReference type="AlphaFoldDB" id="A0A540NRG0"/>
<protein>
    <submittedName>
        <fullName evidence="1">Uncharacterized protein</fullName>
    </submittedName>
</protein>
<sequence>MKSNLPLYKSYMGKIIALKKPEEVKAFRTQIYLRFQNMELRKRFLLILREDECSSEFDPFS</sequence>
<dbReference type="Proteomes" id="UP000315295">
    <property type="component" value="Unassembled WGS sequence"/>
</dbReference>
<reference evidence="1 2" key="1">
    <citation type="journal article" date="2019" name="G3 (Bethesda)">
        <title>Sequencing of a Wild Apple (Malus baccata) Genome Unravels the Differences Between Cultivated and Wild Apple Species Regarding Disease Resistance and Cold Tolerance.</title>
        <authorList>
            <person name="Chen X."/>
        </authorList>
    </citation>
    <scope>NUCLEOTIDE SEQUENCE [LARGE SCALE GENOMIC DNA]</scope>
    <source>
        <strain evidence="2">cv. Shandingzi</strain>
        <tissue evidence="1">Leaves</tissue>
    </source>
</reference>
<organism evidence="1 2">
    <name type="scientific">Malus baccata</name>
    <name type="common">Siberian crab apple</name>
    <name type="synonym">Pyrus baccata</name>
    <dbReference type="NCBI Taxonomy" id="106549"/>
    <lineage>
        <taxon>Eukaryota</taxon>
        <taxon>Viridiplantae</taxon>
        <taxon>Streptophyta</taxon>
        <taxon>Embryophyta</taxon>
        <taxon>Tracheophyta</taxon>
        <taxon>Spermatophyta</taxon>
        <taxon>Magnoliopsida</taxon>
        <taxon>eudicotyledons</taxon>
        <taxon>Gunneridae</taxon>
        <taxon>Pentapetalae</taxon>
        <taxon>rosids</taxon>
        <taxon>fabids</taxon>
        <taxon>Rosales</taxon>
        <taxon>Rosaceae</taxon>
        <taxon>Amygdaloideae</taxon>
        <taxon>Maleae</taxon>
        <taxon>Malus</taxon>
    </lineage>
</organism>
<keyword evidence="2" id="KW-1185">Reference proteome</keyword>
<evidence type="ECO:0000313" key="1">
    <source>
        <dbReference type="EMBL" id="TQE13638.1"/>
    </source>
</evidence>
<proteinExistence type="predicted"/>